<feature type="transmembrane region" description="Helical" evidence="1">
    <location>
        <begin position="114"/>
        <end position="139"/>
    </location>
</feature>
<feature type="transmembrane region" description="Helical" evidence="1">
    <location>
        <begin position="151"/>
        <end position="171"/>
    </location>
</feature>
<dbReference type="InterPro" id="IPR007059">
    <property type="entry name" value="DmsC"/>
</dbReference>
<dbReference type="EMBL" id="JADOEL010000006">
    <property type="protein sequence ID" value="MBF8177922.1"/>
    <property type="molecule type" value="Genomic_DNA"/>
</dbReference>
<organism evidence="2 3">
    <name type="scientific">Herminiimonas contaminans</name>
    <dbReference type="NCBI Taxonomy" id="1111140"/>
    <lineage>
        <taxon>Bacteria</taxon>
        <taxon>Pseudomonadati</taxon>
        <taxon>Pseudomonadota</taxon>
        <taxon>Betaproteobacteria</taxon>
        <taxon>Burkholderiales</taxon>
        <taxon>Oxalobacteraceae</taxon>
        <taxon>Herminiimonas</taxon>
    </lineage>
</organism>
<accession>A0ABS0ESV3</accession>
<reference evidence="2 3" key="1">
    <citation type="submission" date="2020-11" db="EMBL/GenBank/DDBJ databases">
        <title>WGS of Herminiimonas contaminans strain Marseille-Q4544 isolated from planarians Schmidtea mediterranea.</title>
        <authorList>
            <person name="Kangale L."/>
        </authorList>
    </citation>
    <scope>NUCLEOTIDE SEQUENCE [LARGE SCALE GENOMIC DNA]</scope>
    <source>
        <strain evidence="2 3">Marseille-Q4544</strain>
    </source>
</reference>
<comment type="caution">
    <text evidence="2">The sequence shown here is derived from an EMBL/GenBank/DDBJ whole genome shotgun (WGS) entry which is preliminary data.</text>
</comment>
<feature type="transmembrane region" description="Helical" evidence="1">
    <location>
        <begin position="177"/>
        <end position="199"/>
    </location>
</feature>
<keyword evidence="1" id="KW-0812">Transmembrane</keyword>
<dbReference type="PANTHER" id="PTHR38095:SF1">
    <property type="entry name" value="ANAEROBIC DIMETHYL SULFOXIDE REDUCTASE CHAIN YNFH"/>
    <property type="match status" value="1"/>
</dbReference>
<keyword evidence="1" id="KW-0472">Membrane</keyword>
<evidence type="ECO:0000256" key="1">
    <source>
        <dbReference type="SAM" id="Phobius"/>
    </source>
</evidence>
<evidence type="ECO:0000313" key="2">
    <source>
        <dbReference type="EMBL" id="MBF8177922.1"/>
    </source>
</evidence>
<gene>
    <name evidence="2" type="ORF">IXC47_09545</name>
</gene>
<feature type="transmembrane region" description="Helical" evidence="1">
    <location>
        <begin position="89"/>
        <end position="108"/>
    </location>
</feature>
<dbReference type="PANTHER" id="PTHR38095">
    <property type="entry name" value="ANAEROBIC DIMETHYL SULFOXIDE REDUCTASE CHAIN YNFH"/>
    <property type="match status" value="1"/>
</dbReference>
<evidence type="ECO:0000313" key="3">
    <source>
        <dbReference type="Proteomes" id="UP000657372"/>
    </source>
</evidence>
<feature type="transmembrane region" description="Helical" evidence="1">
    <location>
        <begin position="7"/>
        <end position="27"/>
    </location>
</feature>
<sequence>MNPAFSVIFLTTLIGVGQGLFIALYAAHLLALLGLVTPADSHQFQTLGSLLSLAFLGLGLFASFFHLGHPERAWRAATMWRTSWLSREVIVLPFFMLAVCAYGAAHFLGGTKSATLLGGIALILCVTLFICTGMIYGCIKFLQEWATPLTIVNYTLFGCASGFTLATAFSLPTAPALAPVFGITAIVLTLMSLLTRLASLARNARLKPRSTLQTATGIRHPHIVQKAQGSMGGSFNTRHYFHGKSRLFFRSVKWIFLVLVFPLPLLLLGNGLLHASLLLLASAFVVQYAGLIAERWFFFAQANHPQNLYYQQIS</sequence>
<feature type="transmembrane region" description="Helical" evidence="1">
    <location>
        <begin position="273"/>
        <end position="293"/>
    </location>
</feature>
<keyword evidence="1" id="KW-1133">Transmembrane helix</keyword>
<protein>
    <submittedName>
        <fullName evidence="2">Dimethyl sulfoxide reductase anchor subunit</fullName>
    </submittedName>
</protein>
<proteinExistence type="predicted"/>
<feature type="transmembrane region" description="Helical" evidence="1">
    <location>
        <begin position="47"/>
        <end position="68"/>
    </location>
</feature>
<dbReference type="Proteomes" id="UP000657372">
    <property type="component" value="Unassembled WGS sequence"/>
</dbReference>
<keyword evidence="3" id="KW-1185">Reference proteome</keyword>
<dbReference type="Pfam" id="PF04976">
    <property type="entry name" value="DmsC"/>
    <property type="match status" value="1"/>
</dbReference>
<name>A0ABS0ESV3_9BURK</name>
<feature type="transmembrane region" description="Helical" evidence="1">
    <location>
        <begin position="247"/>
        <end position="267"/>
    </location>
</feature>
<dbReference type="RefSeq" id="WP_195875473.1">
    <property type="nucleotide sequence ID" value="NZ_JADOEL010000006.1"/>
</dbReference>